<feature type="region of interest" description="Disordered" evidence="1">
    <location>
        <begin position="1"/>
        <end position="43"/>
    </location>
</feature>
<evidence type="ECO:0000256" key="1">
    <source>
        <dbReference type="SAM" id="MobiDB-lite"/>
    </source>
</evidence>
<protein>
    <submittedName>
        <fullName evidence="2">Uncharacterized protein</fullName>
    </submittedName>
</protein>
<reference evidence="2" key="1">
    <citation type="submission" date="2023-04" db="EMBL/GenBank/DDBJ databases">
        <authorList>
            <person name="Vijverberg K."/>
            <person name="Xiong W."/>
            <person name="Schranz E."/>
        </authorList>
    </citation>
    <scope>NUCLEOTIDE SEQUENCE</scope>
</reference>
<evidence type="ECO:0000313" key="2">
    <source>
        <dbReference type="EMBL" id="CAI9295513.1"/>
    </source>
</evidence>
<evidence type="ECO:0000313" key="3">
    <source>
        <dbReference type="Proteomes" id="UP001177003"/>
    </source>
</evidence>
<name>A0AA36EGF0_LACSI</name>
<gene>
    <name evidence="2" type="ORF">LSALG_LOCUS34447</name>
</gene>
<organism evidence="2 3">
    <name type="scientific">Lactuca saligna</name>
    <name type="common">Willowleaf lettuce</name>
    <dbReference type="NCBI Taxonomy" id="75948"/>
    <lineage>
        <taxon>Eukaryota</taxon>
        <taxon>Viridiplantae</taxon>
        <taxon>Streptophyta</taxon>
        <taxon>Embryophyta</taxon>
        <taxon>Tracheophyta</taxon>
        <taxon>Spermatophyta</taxon>
        <taxon>Magnoliopsida</taxon>
        <taxon>eudicotyledons</taxon>
        <taxon>Gunneridae</taxon>
        <taxon>Pentapetalae</taxon>
        <taxon>asterids</taxon>
        <taxon>campanulids</taxon>
        <taxon>Asterales</taxon>
        <taxon>Asteraceae</taxon>
        <taxon>Cichorioideae</taxon>
        <taxon>Cichorieae</taxon>
        <taxon>Lactucinae</taxon>
        <taxon>Lactuca</taxon>
    </lineage>
</organism>
<dbReference type="Proteomes" id="UP001177003">
    <property type="component" value="Chromosome 8"/>
</dbReference>
<sequence>MNYEGENFDEDSDEDEGTGGILSEPYPSGAIPNQHAEQEDTTNRLRSLEEEVATMRQQLIIAEAKVALAEIMPSHGDNQHAGKTPILWIDSATFQASDSCCDSHHGTTQW</sequence>
<dbReference type="EMBL" id="OX465084">
    <property type="protein sequence ID" value="CAI9295513.1"/>
    <property type="molecule type" value="Genomic_DNA"/>
</dbReference>
<feature type="compositionally biased region" description="Acidic residues" evidence="1">
    <location>
        <begin position="1"/>
        <end position="17"/>
    </location>
</feature>
<accession>A0AA36EGF0</accession>
<proteinExistence type="predicted"/>
<keyword evidence="3" id="KW-1185">Reference proteome</keyword>
<dbReference type="AlphaFoldDB" id="A0AA36EGF0"/>